<gene>
    <name evidence="3" type="ORF">CLV93_102416</name>
    <name evidence="2" type="ORF">JCM18694_10380</name>
</gene>
<dbReference type="RefSeq" id="WP_106541211.1">
    <property type="nucleotide sequence ID" value="NZ_BLAU01000001.1"/>
</dbReference>
<dbReference type="Proteomes" id="UP000396862">
    <property type="component" value="Unassembled WGS sequence"/>
</dbReference>
<reference evidence="3 4" key="1">
    <citation type="submission" date="2018-03" db="EMBL/GenBank/DDBJ databases">
        <title>Genomic Encyclopedia of Archaeal and Bacterial Type Strains, Phase II (KMG-II): from individual species to whole genera.</title>
        <authorList>
            <person name="Goeker M."/>
        </authorList>
    </citation>
    <scope>NUCLEOTIDE SEQUENCE [LARGE SCALE GENOMIC DNA]</scope>
    <source>
        <strain evidence="3 4">DSM 27267</strain>
    </source>
</reference>
<accession>A0A2P8CI39</accession>
<organism evidence="3 4">
    <name type="scientific">Prolixibacter denitrificans</name>
    <dbReference type="NCBI Taxonomy" id="1541063"/>
    <lineage>
        <taxon>Bacteria</taxon>
        <taxon>Pseudomonadati</taxon>
        <taxon>Bacteroidota</taxon>
        <taxon>Bacteroidia</taxon>
        <taxon>Marinilabiliales</taxon>
        <taxon>Prolixibacteraceae</taxon>
        <taxon>Prolixibacter</taxon>
    </lineage>
</organism>
<keyword evidence="1" id="KW-0812">Transmembrane</keyword>
<dbReference type="EMBL" id="PYGC01000002">
    <property type="protein sequence ID" value="PSK84626.1"/>
    <property type="molecule type" value="Genomic_DNA"/>
</dbReference>
<evidence type="ECO:0000313" key="5">
    <source>
        <dbReference type="Proteomes" id="UP000396862"/>
    </source>
</evidence>
<proteinExistence type="predicted"/>
<keyword evidence="1" id="KW-0472">Membrane</keyword>
<comment type="caution">
    <text evidence="3">The sequence shown here is derived from an EMBL/GenBank/DDBJ whole genome shotgun (WGS) entry which is preliminary data.</text>
</comment>
<feature type="transmembrane region" description="Helical" evidence="1">
    <location>
        <begin position="385"/>
        <end position="406"/>
    </location>
</feature>
<keyword evidence="5" id="KW-1185">Reference proteome</keyword>
<evidence type="ECO:0000313" key="2">
    <source>
        <dbReference type="EMBL" id="GET20792.1"/>
    </source>
</evidence>
<evidence type="ECO:0000313" key="3">
    <source>
        <dbReference type="EMBL" id="PSK84626.1"/>
    </source>
</evidence>
<dbReference type="OrthoDB" id="5365245at2"/>
<sequence>MIKASRYILILLTVFTLSAFLPDFFRTTFERHVPVPFVMYSSVSHHFVMRKAENGKTLYYDSKGQQFNRSQYEQQLPLFHFRQLMTDGLMPDSLFGKPVDVFEINNANFFSRITPSDIDAPKTGLYPLFESESGRVALEKPEDYFRINNKGIQFIDPASNGVKPGKSALFTKVLTEKGMTFPAKMIAGIPTIRKKYDQGYFIVDKKEHLFHLKMEKGLPYCVQIPLPENFRILHIDCTDFSNREFYGYIITTDNRVFVLETDTYKLVNWPVENYNPKTDKLRLRGNLDSRLAIVDKPNDVYAYASNRKYILQNEYHEKLIPNLSRGAQIANQILFPFKIESGPGTSGFHRIVLKLPSKSLFIIGNLLFLLLYLGIFFARKRKRIAVVELAIILLTGLYGFLGVLLLPTMKK</sequence>
<name>A0A2P8CI39_9BACT</name>
<protein>
    <submittedName>
        <fullName evidence="3">Uncharacterized protein DUF4857</fullName>
    </submittedName>
</protein>
<reference evidence="2 5" key="2">
    <citation type="submission" date="2019-10" db="EMBL/GenBank/DDBJ databases">
        <title>Prolixibacter strains distinguished by the presence of nitrate reductase genes were adept at nitrate-dependent anaerobic corrosion of metallic iron and carbon steel.</title>
        <authorList>
            <person name="Iino T."/>
            <person name="Shono N."/>
            <person name="Ito K."/>
            <person name="Nakamura R."/>
            <person name="Sueoka K."/>
            <person name="Harayama S."/>
            <person name="Ohkuma M."/>
        </authorList>
    </citation>
    <scope>NUCLEOTIDE SEQUENCE [LARGE SCALE GENOMIC DNA]</scope>
    <source>
        <strain evidence="2 5">MIC1-1</strain>
    </source>
</reference>
<keyword evidence="1" id="KW-1133">Transmembrane helix</keyword>
<dbReference type="AlphaFoldDB" id="A0A2P8CI39"/>
<evidence type="ECO:0000313" key="4">
    <source>
        <dbReference type="Proteomes" id="UP000240621"/>
    </source>
</evidence>
<feature type="transmembrane region" description="Helical" evidence="1">
    <location>
        <begin position="360"/>
        <end position="378"/>
    </location>
</feature>
<dbReference type="EMBL" id="BLAU01000001">
    <property type="protein sequence ID" value="GET20792.1"/>
    <property type="molecule type" value="Genomic_DNA"/>
</dbReference>
<dbReference type="Proteomes" id="UP000240621">
    <property type="component" value="Unassembled WGS sequence"/>
</dbReference>
<dbReference type="InterPro" id="IPR032333">
    <property type="entry name" value="DUF4857"/>
</dbReference>
<dbReference type="Pfam" id="PF16149">
    <property type="entry name" value="DUF4857"/>
    <property type="match status" value="1"/>
</dbReference>
<evidence type="ECO:0000256" key="1">
    <source>
        <dbReference type="SAM" id="Phobius"/>
    </source>
</evidence>